<dbReference type="SUPFAM" id="SSF50630">
    <property type="entry name" value="Acid proteases"/>
    <property type="match status" value="1"/>
</dbReference>
<evidence type="ECO:0000313" key="2">
    <source>
        <dbReference type="Proteomes" id="UP000069940"/>
    </source>
</evidence>
<dbReference type="Proteomes" id="UP000069940">
    <property type="component" value="Unassembled WGS sequence"/>
</dbReference>
<proteinExistence type="predicted"/>
<dbReference type="Pfam" id="PF03564">
    <property type="entry name" value="DUF1759"/>
    <property type="match status" value="1"/>
</dbReference>
<keyword evidence="2" id="KW-1185">Reference proteome</keyword>
<dbReference type="InterPro" id="IPR008042">
    <property type="entry name" value="Retrotrans_Pao"/>
</dbReference>
<dbReference type="Gene3D" id="2.40.70.10">
    <property type="entry name" value="Acid Proteases"/>
    <property type="match status" value="1"/>
</dbReference>
<dbReference type="RefSeq" id="XP_062711326.1">
    <property type="nucleotide sequence ID" value="XM_062855342.1"/>
</dbReference>
<dbReference type="SUPFAM" id="SSF56672">
    <property type="entry name" value="DNA/RNA polymerases"/>
    <property type="match status" value="1"/>
</dbReference>
<reference evidence="2" key="1">
    <citation type="journal article" date="2015" name="Proc. Natl. Acad. Sci. U.S.A.">
        <title>Genome sequence of the Asian Tiger mosquito, Aedes albopictus, reveals insights into its biology, genetics, and evolution.</title>
        <authorList>
            <person name="Chen X.G."/>
            <person name="Jiang X."/>
            <person name="Gu J."/>
            <person name="Xu M."/>
            <person name="Wu Y."/>
            <person name="Deng Y."/>
            <person name="Zhang C."/>
            <person name="Bonizzoni M."/>
            <person name="Dermauw W."/>
            <person name="Vontas J."/>
            <person name="Armbruster P."/>
            <person name="Huang X."/>
            <person name="Yang Y."/>
            <person name="Zhang H."/>
            <person name="He W."/>
            <person name="Peng H."/>
            <person name="Liu Y."/>
            <person name="Wu K."/>
            <person name="Chen J."/>
            <person name="Lirakis M."/>
            <person name="Topalis P."/>
            <person name="Van Leeuwen T."/>
            <person name="Hall A.B."/>
            <person name="Jiang X."/>
            <person name="Thorpe C."/>
            <person name="Mueller R.L."/>
            <person name="Sun C."/>
            <person name="Waterhouse R.M."/>
            <person name="Yan G."/>
            <person name="Tu Z.J."/>
            <person name="Fang X."/>
            <person name="James A.A."/>
        </authorList>
    </citation>
    <scope>NUCLEOTIDE SEQUENCE [LARGE SCALE GENOMIC DNA]</scope>
    <source>
        <strain evidence="2">Foshan</strain>
    </source>
</reference>
<reference evidence="1" key="2">
    <citation type="submission" date="2025-05" db="UniProtKB">
        <authorList>
            <consortium name="EnsemblMetazoa"/>
        </authorList>
    </citation>
    <scope>IDENTIFICATION</scope>
    <source>
        <strain evidence="1">Foshan</strain>
    </source>
</reference>
<accession>A0ABM1YR48</accession>
<dbReference type="EnsemblMetazoa" id="AALFPA23_011417.R16174">
    <property type="protein sequence ID" value="AALFPA23_011417.P16174"/>
    <property type="gene ID" value="AALFPA23_011417"/>
</dbReference>
<dbReference type="CDD" id="cd01644">
    <property type="entry name" value="RT_pepA17"/>
    <property type="match status" value="1"/>
</dbReference>
<organism evidence="1 2">
    <name type="scientific">Aedes albopictus</name>
    <name type="common">Asian tiger mosquito</name>
    <name type="synonym">Stegomyia albopicta</name>
    <dbReference type="NCBI Taxonomy" id="7160"/>
    <lineage>
        <taxon>Eukaryota</taxon>
        <taxon>Metazoa</taxon>
        <taxon>Ecdysozoa</taxon>
        <taxon>Arthropoda</taxon>
        <taxon>Hexapoda</taxon>
        <taxon>Insecta</taxon>
        <taxon>Pterygota</taxon>
        <taxon>Neoptera</taxon>
        <taxon>Endopterygota</taxon>
        <taxon>Diptera</taxon>
        <taxon>Nematocera</taxon>
        <taxon>Culicoidea</taxon>
        <taxon>Culicidae</taxon>
        <taxon>Culicinae</taxon>
        <taxon>Aedini</taxon>
        <taxon>Aedes</taxon>
        <taxon>Stegomyia</taxon>
    </lineage>
</organism>
<dbReference type="CDD" id="cd00303">
    <property type="entry name" value="retropepsin_like"/>
    <property type="match status" value="1"/>
</dbReference>
<dbReference type="GeneID" id="134289473"/>
<evidence type="ECO:0008006" key="3">
    <source>
        <dbReference type="Google" id="ProtNLM"/>
    </source>
</evidence>
<dbReference type="PANTHER" id="PTHR47331">
    <property type="entry name" value="PHD-TYPE DOMAIN-CONTAINING PROTEIN"/>
    <property type="match status" value="1"/>
</dbReference>
<dbReference type="Pfam" id="PF05380">
    <property type="entry name" value="Peptidase_A17"/>
    <property type="match status" value="1"/>
</dbReference>
<dbReference type="InterPro" id="IPR021109">
    <property type="entry name" value="Peptidase_aspartic_dom_sf"/>
</dbReference>
<protein>
    <recommendedName>
        <fullName evidence="3">Peptidase A2 domain-containing protein</fullName>
    </recommendedName>
</protein>
<name>A0ABM1YR48_AEDAL</name>
<evidence type="ECO:0000313" key="1">
    <source>
        <dbReference type="EnsemblMetazoa" id="AALFPA23_011417.P16174"/>
    </source>
</evidence>
<dbReference type="InterPro" id="IPR005312">
    <property type="entry name" value="DUF1759"/>
</dbReference>
<dbReference type="PANTHER" id="PTHR47331:SF1">
    <property type="entry name" value="GAG-LIKE PROTEIN"/>
    <property type="match status" value="1"/>
</dbReference>
<dbReference type="InterPro" id="IPR043502">
    <property type="entry name" value="DNA/RNA_pol_sf"/>
</dbReference>
<sequence>MEKLFGRRNALLAQVKGELSAAKNLTESNSQSEVRERLDQLKVLADKFRAVQGEIEENQQDPAAIASVFDVREEFFGMYYRAKTLFEAALDDVGSSASQQTIAESKDWKEALQLLIETQRQMLLQQQLPSRTMQNANVFPEDGQMPNAAPQHNVRLPAINVPTFSGNRKEWQTFKDLRNDISASLKMQYLFSYLDGDAKRLVNKFTISSANYARAWDALCTHYDKKRFTVFSLVRELEQPTVASSNPQGLSRLVTTSDEVVQQLDALGREFRGRDPWLIHLMLEKLDRETQVSWSQKVIENDNPSFEDLLSFLRQRCEALETCSAFTKKEANKKEVKSVISEKKVRALHGVASNQKCAKCSKEHNTYLCEDFKQMSVEDRRVLAQKAKLCFNCLRPSHSAKFCSSKSVCRTPECNQRHHTLLCPGVKKDKRIEENTSESAAPESVEKNINVLAAQLPVQECQTISLLPTAVVNVRKTDGCFLQMRALIDSGSQATLVSEECVKKLELPRRNGKLFVSGLGSQQVGTTRGVVTLQLAPRFNEIVVISTNAYVLGKLTSTIPTQKFKLSNMKLLENLGELADPTFNRPASIDIILGSDVFLALLEGGQVKDECGLTVAQRTVFGWIVAGRYDAAESICSSHAIVSLQTEVDLNRTLRLFWEQEELNSKQQLTPSEVKVIEHFNSTLTRDENGRFIVRLPFDNSKPPLGESLTAAHKRLKAMQKRFEFQPEFKRDYEAFMAEYLELRHMEEVPAAEVNRNPAECYYLPHHAVIKQGSSTTKLRVVFDASSSTSTGMSLNDRLLDGPNNNEDLWTVSLRFRSHRVAFCGDVAKMYRQVWVHQDDRDYLRILWIDDAGQLKHYRLCTVTYGTKTAPYQAIQAMREAAKPYEVVYPEAAKRTTTDFYVDDCLSGADNEEKAKLLKEHIIEILGSAGFELRKWTSNSEALLSGSTPVPLKLSEQEESVKALGILWYPTDDEYGFKIFLPIDNVNTKRQMISDSSRLFDPFGWLTPAMVKIKILYQHLWLFDVGWDDLLPPAIMAEWMTIKDSLYRLEEIRIPRFTGHVGGKLQIHGFSDASEQAYAAVVYSRVVDNLGNVSVVLVAAKSRVAPIKQVSLPRLELNGALLLAELMRKVSEAWSHLEIEQWAWTDSTIVLQWLSAHPRKWRTYVANRTAEILEHLPRQHWNHVRSEENPADCASRGLSPSELVEHDLWFQGPRWLKGNPCTWDTALVKLDDDEELLEQRPQRTLHAALGPIHYNFEVEQLLLKRRSNFTLIIRSLAWVNRFVHNITCTINEERRSGELLPVELEQARGQVVRAVQHEAFKEELEQPLRSKCVLSSLYPFLDNQGIIHVGGRLQNSALPDEVKHPIILPWNHQATTLLVRELHLRNLHAGPALLTASINQQY</sequence>